<proteinExistence type="predicted"/>
<evidence type="ECO:0000313" key="3">
    <source>
        <dbReference type="Proteomes" id="UP000178199"/>
    </source>
</evidence>
<accession>A0A1G2Q7D5</accession>
<comment type="caution">
    <text evidence="2">The sequence shown here is derived from an EMBL/GenBank/DDBJ whole genome shotgun (WGS) entry which is preliminary data.</text>
</comment>
<reference evidence="2 3" key="1">
    <citation type="journal article" date="2016" name="Nat. Commun.">
        <title>Thousands of microbial genomes shed light on interconnected biogeochemical processes in an aquifer system.</title>
        <authorList>
            <person name="Anantharaman K."/>
            <person name="Brown C.T."/>
            <person name="Hug L.A."/>
            <person name="Sharon I."/>
            <person name="Castelle C.J."/>
            <person name="Probst A.J."/>
            <person name="Thomas B.C."/>
            <person name="Singh A."/>
            <person name="Wilkins M.J."/>
            <person name="Karaoz U."/>
            <person name="Brodie E.L."/>
            <person name="Williams K.H."/>
            <person name="Hubbard S.S."/>
            <person name="Banfield J.F."/>
        </authorList>
    </citation>
    <scope>NUCLEOTIDE SEQUENCE [LARGE SCALE GENOMIC DNA]</scope>
</reference>
<keyword evidence="1" id="KW-0812">Transmembrane</keyword>
<organism evidence="2 3">
    <name type="scientific">Candidatus Veblenbacteria bacterium RIFOXYC1_FULL_42_9</name>
    <dbReference type="NCBI Taxonomy" id="1802427"/>
    <lineage>
        <taxon>Bacteria</taxon>
        <taxon>Candidatus Vebleniibacteriota</taxon>
    </lineage>
</organism>
<dbReference type="Pfam" id="PF09656">
    <property type="entry name" value="PGPGW"/>
    <property type="match status" value="1"/>
</dbReference>
<dbReference type="AlphaFoldDB" id="A0A1G2Q7D5"/>
<keyword evidence="1" id="KW-0472">Membrane</keyword>
<name>A0A1G2Q7D5_9BACT</name>
<sequence length="102" mass="11718">MVDWKAWFKKVFYKDSPAIKVAGVLLIIIGFAALITPFSPGSWLIFIGLGFWGVRLAFWERLKVMLKDKYNSWKNRKSSGSNSSLREVNAHLSLVGRNRRMV</sequence>
<feature type="transmembrane region" description="Helical" evidence="1">
    <location>
        <begin position="41"/>
        <end position="59"/>
    </location>
</feature>
<gene>
    <name evidence="2" type="ORF">A2429_02990</name>
</gene>
<evidence type="ECO:0000256" key="1">
    <source>
        <dbReference type="SAM" id="Phobius"/>
    </source>
</evidence>
<keyword evidence="1" id="KW-1133">Transmembrane helix</keyword>
<dbReference type="InterPro" id="IPR019099">
    <property type="entry name" value="Uncharacterised_PGPGW_TM"/>
</dbReference>
<dbReference type="Proteomes" id="UP000178199">
    <property type="component" value="Unassembled WGS sequence"/>
</dbReference>
<evidence type="ECO:0008006" key="4">
    <source>
        <dbReference type="Google" id="ProtNLM"/>
    </source>
</evidence>
<feature type="transmembrane region" description="Helical" evidence="1">
    <location>
        <begin position="18"/>
        <end position="35"/>
    </location>
</feature>
<dbReference type="EMBL" id="MHTD01000013">
    <property type="protein sequence ID" value="OHA56039.1"/>
    <property type="molecule type" value="Genomic_DNA"/>
</dbReference>
<evidence type="ECO:0000313" key="2">
    <source>
        <dbReference type="EMBL" id="OHA56039.1"/>
    </source>
</evidence>
<protein>
    <recommendedName>
        <fullName evidence="4">TIGR02611 family protein</fullName>
    </recommendedName>
</protein>